<evidence type="ECO:0000313" key="1">
    <source>
        <dbReference type="EMBL" id="AMO19432.1"/>
    </source>
</evidence>
<sequence length="72" mass="8185">MKIAKVIELCNDCEHCIVADNRRENKSSFAICMFPDNEPFLVGNSQTGDVLHYQINFPNNCSLEDYTGTQNK</sequence>
<protein>
    <submittedName>
        <fullName evidence="1">Uncharacterized protein</fullName>
    </submittedName>
</protein>
<organism evidence="1 2">
    <name type="scientific">Flavobacterium columnare</name>
    <dbReference type="NCBI Taxonomy" id="996"/>
    <lineage>
        <taxon>Bacteria</taxon>
        <taxon>Pseudomonadati</taxon>
        <taxon>Bacteroidota</taxon>
        <taxon>Flavobacteriia</taxon>
        <taxon>Flavobacteriales</taxon>
        <taxon>Flavobacteriaceae</taxon>
        <taxon>Flavobacterium</taxon>
    </lineage>
</organism>
<evidence type="ECO:0000313" key="2">
    <source>
        <dbReference type="Proteomes" id="UP000304840"/>
    </source>
</evidence>
<reference evidence="1 2" key="2">
    <citation type="submission" date="2019-05" db="EMBL/GenBank/DDBJ databases">
        <authorList>
            <person name="Ravantti J.J."/>
        </authorList>
    </citation>
    <scope>NUCLEOTIDE SEQUENCE [LARGE SCALE GENOMIC DNA]</scope>
    <source>
        <strain evidence="1 2">B185</strain>
    </source>
</reference>
<dbReference type="RefSeq" id="WP_138424940.1">
    <property type="nucleotide sequence ID" value="NZ_CP010992.1"/>
</dbReference>
<name>A0AAI8CFX3_9FLAO</name>
<accession>A0AAI8CFX3</accession>
<dbReference type="EMBL" id="CP010992">
    <property type="protein sequence ID" value="AMO19432.1"/>
    <property type="molecule type" value="Genomic_DNA"/>
</dbReference>
<dbReference type="Proteomes" id="UP000304840">
    <property type="component" value="Chromosome"/>
</dbReference>
<proteinExistence type="predicted"/>
<dbReference type="AlphaFoldDB" id="A0AAI8CFX3"/>
<reference evidence="2" key="1">
    <citation type="submission" date="2016-03" db="EMBL/GenBank/DDBJ databases">
        <title>Flavobacterium columnare strain B185, complete genome.</title>
        <authorList>
            <person name="Sundberg L.-R."/>
            <person name="Papponen P."/>
            <person name="Laanto E."/>
        </authorList>
    </citation>
    <scope>NUCLEOTIDE SEQUENCE [LARGE SCALE GENOMIC DNA]</scope>
    <source>
        <strain evidence="2">B185</strain>
    </source>
</reference>
<gene>
    <name evidence="1" type="ORF">UN65_02900</name>
</gene>